<protein>
    <recommendedName>
        <fullName evidence="4">CxC2-like cysteine cluster KDZ transposase-associated domain-containing protein</fullName>
    </recommendedName>
</protein>
<dbReference type="Proteomes" id="UP001221142">
    <property type="component" value="Unassembled WGS sequence"/>
</dbReference>
<comment type="caution">
    <text evidence="2">The sequence shown here is derived from an EMBL/GenBank/DDBJ whole genome shotgun (WGS) entry which is preliminary data.</text>
</comment>
<feature type="region of interest" description="Disordered" evidence="1">
    <location>
        <begin position="184"/>
        <end position="212"/>
    </location>
</feature>
<dbReference type="CDD" id="cd19757">
    <property type="entry name" value="Bbox1"/>
    <property type="match status" value="1"/>
</dbReference>
<keyword evidence="3" id="KW-1185">Reference proteome</keyword>
<gene>
    <name evidence="2" type="ORF">FB45DRAFT_872383</name>
</gene>
<dbReference type="AlphaFoldDB" id="A0AAD7BE83"/>
<sequence length="494" mass="54513">MPPKPEPKPMGKPEPKPMGRPPALDRKKRAACRKLVHTHHFTPEQISSVYNWKENSIARATGNTYAAQDNVDSEDERLPSYYEVMLKTLKSKFPATSASAAPAQDPVVAFLAGCQPPMPELKAALNNAGVVSYQQLRGMAHWNTKRLTRFLYEEEIAPTALEKESLLIGFETLADAAVRSSCGRTRTSSWTTTERELDDNAERELDDNAERELDDNDFIASKAHTDEMSVRQRRTKRLPVVPTLAGAATVTMSDSDSDADTYDAISVRAVRQRVSADGQRVFTHTKPVRGGLSPAKRPRQTAATPSSSATIVLTADWLGEERYDLQDDGHEGEVPNEEQSSPRAKPGDEAMARWKDELRDVYLDALLWRDGRGKAGDMCPGCRDEGKPALFRCDDCCGGDMLCSECCVAAHARLPLHRICRWNGFFFAKHNLKSLGLRVQLGHHPTTLGCSHNALYLAVAGGCTAKKLKCSRGELNPKPPAVIQGEWMADTLTN</sequence>
<evidence type="ECO:0000256" key="1">
    <source>
        <dbReference type="SAM" id="MobiDB-lite"/>
    </source>
</evidence>
<feature type="compositionally biased region" description="Basic and acidic residues" evidence="1">
    <location>
        <begin position="1"/>
        <end position="17"/>
    </location>
</feature>
<feature type="region of interest" description="Disordered" evidence="1">
    <location>
        <begin position="326"/>
        <end position="349"/>
    </location>
</feature>
<dbReference type="EMBL" id="JARKIF010000020">
    <property type="protein sequence ID" value="KAJ7617936.1"/>
    <property type="molecule type" value="Genomic_DNA"/>
</dbReference>
<feature type="region of interest" description="Disordered" evidence="1">
    <location>
        <begin position="1"/>
        <end position="28"/>
    </location>
</feature>
<evidence type="ECO:0000313" key="2">
    <source>
        <dbReference type="EMBL" id="KAJ7617936.1"/>
    </source>
</evidence>
<accession>A0AAD7BE83</accession>
<name>A0AAD7BE83_9AGAR</name>
<feature type="region of interest" description="Disordered" evidence="1">
    <location>
        <begin position="283"/>
        <end position="308"/>
    </location>
</feature>
<evidence type="ECO:0000313" key="3">
    <source>
        <dbReference type="Proteomes" id="UP001221142"/>
    </source>
</evidence>
<feature type="compositionally biased region" description="Basic and acidic residues" evidence="1">
    <location>
        <begin position="193"/>
        <end position="211"/>
    </location>
</feature>
<evidence type="ECO:0008006" key="4">
    <source>
        <dbReference type="Google" id="ProtNLM"/>
    </source>
</evidence>
<reference evidence="2" key="1">
    <citation type="submission" date="2023-03" db="EMBL/GenBank/DDBJ databases">
        <title>Massive genome expansion in bonnet fungi (Mycena s.s.) driven by repeated elements and novel gene families across ecological guilds.</title>
        <authorList>
            <consortium name="Lawrence Berkeley National Laboratory"/>
            <person name="Harder C.B."/>
            <person name="Miyauchi S."/>
            <person name="Viragh M."/>
            <person name="Kuo A."/>
            <person name="Thoen E."/>
            <person name="Andreopoulos B."/>
            <person name="Lu D."/>
            <person name="Skrede I."/>
            <person name="Drula E."/>
            <person name="Henrissat B."/>
            <person name="Morin E."/>
            <person name="Kohler A."/>
            <person name="Barry K."/>
            <person name="LaButti K."/>
            <person name="Morin E."/>
            <person name="Salamov A."/>
            <person name="Lipzen A."/>
            <person name="Mereny Z."/>
            <person name="Hegedus B."/>
            <person name="Baldrian P."/>
            <person name="Stursova M."/>
            <person name="Weitz H."/>
            <person name="Taylor A."/>
            <person name="Grigoriev I.V."/>
            <person name="Nagy L.G."/>
            <person name="Martin F."/>
            <person name="Kauserud H."/>
        </authorList>
    </citation>
    <scope>NUCLEOTIDE SEQUENCE</scope>
    <source>
        <strain evidence="2">9284</strain>
    </source>
</reference>
<organism evidence="2 3">
    <name type="scientific">Roridomyces roridus</name>
    <dbReference type="NCBI Taxonomy" id="1738132"/>
    <lineage>
        <taxon>Eukaryota</taxon>
        <taxon>Fungi</taxon>
        <taxon>Dikarya</taxon>
        <taxon>Basidiomycota</taxon>
        <taxon>Agaricomycotina</taxon>
        <taxon>Agaricomycetes</taxon>
        <taxon>Agaricomycetidae</taxon>
        <taxon>Agaricales</taxon>
        <taxon>Marasmiineae</taxon>
        <taxon>Mycenaceae</taxon>
        <taxon>Roridomyces</taxon>
    </lineage>
</organism>
<proteinExistence type="predicted"/>